<dbReference type="EMBL" id="NIVS01000013">
    <property type="protein sequence ID" value="OWQ55082.1"/>
    <property type="molecule type" value="Genomic_DNA"/>
</dbReference>
<gene>
    <name evidence="1" type="ORF">CEE60_05885</name>
</gene>
<dbReference type="Proteomes" id="UP000198157">
    <property type="component" value="Unassembled WGS sequence"/>
</dbReference>
<evidence type="ECO:0000313" key="1">
    <source>
        <dbReference type="EMBL" id="OWQ55082.1"/>
    </source>
</evidence>
<protein>
    <submittedName>
        <fullName evidence="1">Uncharacterized protein</fullName>
    </submittedName>
</protein>
<dbReference type="AlphaFoldDB" id="A0A246HP16"/>
<reference evidence="1 2" key="1">
    <citation type="submission" date="2017-06" db="EMBL/GenBank/DDBJ databases">
        <authorList>
            <person name="Kim H.J."/>
            <person name="Triplett B.A."/>
        </authorList>
    </citation>
    <scope>NUCLEOTIDE SEQUENCE [LARGE SCALE GENOMIC DNA]</scope>
    <source>
        <strain evidence="1 2">13146</strain>
    </source>
</reference>
<name>A0A246HP16_STEMA</name>
<evidence type="ECO:0000313" key="2">
    <source>
        <dbReference type="Proteomes" id="UP000198157"/>
    </source>
</evidence>
<comment type="caution">
    <text evidence="1">The sequence shown here is derived from an EMBL/GenBank/DDBJ whole genome shotgun (WGS) entry which is preliminary data.</text>
</comment>
<organism evidence="1 2">
    <name type="scientific">Stenotrophomonas maltophilia</name>
    <name type="common">Pseudomonas maltophilia</name>
    <name type="synonym">Xanthomonas maltophilia</name>
    <dbReference type="NCBI Taxonomy" id="40324"/>
    <lineage>
        <taxon>Bacteria</taxon>
        <taxon>Pseudomonadati</taxon>
        <taxon>Pseudomonadota</taxon>
        <taxon>Gammaproteobacteria</taxon>
        <taxon>Lysobacterales</taxon>
        <taxon>Lysobacteraceae</taxon>
        <taxon>Stenotrophomonas</taxon>
        <taxon>Stenotrophomonas maltophilia group</taxon>
    </lineage>
</organism>
<sequence length="103" mass="11395">MTQRHISHPEPLPDCAAGHSARHIHDLRSLAAGGGHFVECRCRHTRKHAEPDAAIAEWRRVNRPPRAARKTAAPEDANNVVQLLMPLREAGAAAAQRRAHGRR</sequence>
<proteinExistence type="predicted"/>
<accession>A0A246HP16</accession>
<dbReference type="OrthoDB" id="6002309at2"/>